<evidence type="ECO:0000256" key="17">
    <source>
        <dbReference type="SAM" id="Coils"/>
    </source>
</evidence>
<proteinExistence type="inferred from homology"/>
<evidence type="ECO:0000256" key="8">
    <source>
        <dbReference type="ARBA" id="ARBA00022840"/>
    </source>
</evidence>
<keyword evidence="4 15" id="KW-0227">DNA damage</keyword>
<comment type="catalytic activity">
    <reaction evidence="14 15">
        <text>ATP + H2O = ADP + phosphate + H(+)</text>
        <dbReference type="Rhea" id="RHEA:13065"/>
        <dbReference type="ChEBI" id="CHEBI:15377"/>
        <dbReference type="ChEBI" id="CHEBI:15378"/>
        <dbReference type="ChEBI" id="CHEBI:30616"/>
        <dbReference type="ChEBI" id="CHEBI:43474"/>
        <dbReference type="ChEBI" id="CHEBI:456216"/>
        <dbReference type="EC" id="5.6.2.4"/>
    </reaction>
</comment>
<dbReference type="GO" id="GO:0003677">
    <property type="term" value="F:DNA binding"/>
    <property type="evidence" value="ECO:0007669"/>
    <property type="project" value="UniProtKB-UniRule"/>
</dbReference>
<dbReference type="GO" id="GO:0000287">
    <property type="term" value="F:magnesium ion binding"/>
    <property type="evidence" value="ECO:0007669"/>
    <property type="project" value="UniProtKB-UniRule"/>
</dbReference>
<dbReference type="AlphaFoldDB" id="A0A857F2I4"/>
<keyword evidence="17" id="KW-0175">Coiled coil</keyword>
<dbReference type="PANTHER" id="PTHR11070:SF23">
    <property type="entry name" value="RECBCD ENZYME SUBUNIT RECB"/>
    <property type="match status" value="1"/>
</dbReference>
<keyword evidence="1 15" id="KW-0540">Nuclease</keyword>
<dbReference type="InterPro" id="IPR014016">
    <property type="entry name" value="UvrD-like_ATP-bd"/>
</dbReference>
<dbReference type="GO" id="GO:0005524">
    <property type="term" value="F:ATP binding"/>
    <property type="evidence" value="ECO:0007669"/>
    <property type="project" value="UniProtKB-UniRule"/>
</dbReference>
<dbReference type="SUPFAM" id="SSF52980">
    <property type="entry name" value="Restriction endonuclease-like"/>
    <property type="match status" value="1"/>
</dbReference>
<evidence type="ECO:0000256" key="2">
    <source>
        <dbReference type="ARBA" id="ARBA00022723"/>
    </source>
</evidence>
<dbReference type="EMBL" id="CP043727">
    <property type="protein sequence ID" value="QHB33720.1"/>
    <property type="molecule type" value="Genomic_DNA"/>
</dbReference>
<dbReference type="PROSITE" id="PS51217">
    <property type="entry name" value="UVRD_HELICASE_CTER"/>
    <property type="match status" value="1"/>
</dbReference>
<keyword evidence="5 15" id="KW-0378">Hydrolase</keyword>
<comment type="miscellaneous">
    <text evidence="15">In the RecBCD complex, RecB has a slow 3'-5' helicase, an exonuclease activity and loads RecA onto ssDNA, RecD has a fast 5'-3' helicase activity, while RecC stimulates the ATPase and processivity of the RecB helicase and contributes to recognition of the Chi site.</text>
</comment>
<dbReference type="CDD" id="cd18807">
    <property type="entry name" value="SF1_C_UvrD"/>
    <property type="match status" value="1"/>
</dbReference>
<feature type="domain" description="UvrD-like helicase C-terminal" evidence="19">
    <location>
        <begin position="480"/>
        <end position="746"/>
    </location>
</feature>
<comment type="catalytic activity">
    <reaction evidence="15">
        <text>Exonucleolytic cleavage (in the presence of ATP) in either 5'- to 3'- or 3'- to 5'-direction to yield 5'-phosphooligonucleotides.</text>
        <dbReference type="EC" id="3.1.11.5"/>
    </reaction>
</comment>
<dbReference type="InterPro" id="IPR000212">
    <property type="entry name" value="DNA_helicase_UvrD/REP"/>
</dbReference>
<comment type="domain">
    <text evidence="15">The C-terminal domain has nuclease activity and interacts with RecD. It interacts with RecA, facilitating its loading onto ssDNA.</text>
</comment>
<comment type="similarity">
    <text evidence="15">Belongs to the helicase family. UvrD subfamily.</text>
</comment>
<evidence type="ECO:0000256" key="9">
    <source>
        <dbReference type="ARBA" id="ARBA00022842"/>
    </source>
</evidence>
<dbReference type="SUPFAM" id="SSF52540">
    <property type="entry name" value="P-loop containing nucleoside triphosphate hydrolases"/>
    <property type="match status" value="1"/>
</dbReference>
<evidence type="ECO:0000256" key="7">
    <source>
        <dbReference type="ARBA" id="ARBA00022839"/>
    </source>
</evidence>
<dbReference type="EC" id="5.6.2.4" evidence="15"/>
<sequence length="1209" mass="136653">MTSMTPQRLEPLTLPLYGERLIEASAGTGKTFTIGVLYLRLLLGLGGNAAFSRPLMVEEILVVTFTEAATEELRGRIRDNIHQLRIACVRGVSDDPMHQALLAEIIDLSEASAQLLAAERQMDEAAIYTIHGFCQRMLANNAFESGILFEQTLVQDELPLRRQACADFWRRHCYPLPLAIARAISQEWSGPEALLKDLSAYLQGETPKFRQAPGEDETIFSRHQQIVVQIDELKTQWRAAAPELEALISGSGVDKRSYSARYLPNWLEKVGLWAEQETGDYQLPKELEKFRQSVLFEKTKKGVAPQHDLFSSIDRIFEQPLTLRDLILARAISEIRASVQQEKRQRAELGFDDLLSKLDAALQQPGGELLAQSIRSRYPVAMIDEFQDTDPQQYRIFHTLYGGQGECGLLLIGDPKQAIYAFRGADIFTYIRARSEVSAHYTLETNWRSSFPMVQSVNRLFSLVDVPFLFKQIPFINVTPAERNKRLSFEIKGKKQPALSFWLQPGEGVGVSEYQQLMARQCAAQIRDWLTAGQKGQAQLVTASNSRPVQASDITILVRSRAEAALVRDALSALAIPSVYLSNRDSVFDTAEAKDLLWLLQAALAPEQERALRSAMATGMMGLDAQMLDGLNHDERAWDALVDEFDGYRQHWQRRGVLPMLREIMARRHLAENLLATQGGERRLTDLLHLGELLQEAASQLDSEHALIRWLAQQIAQPNHQSDNQQLRLESDRHLVQVITIHKSKGLEYPLVWLPFVGNFRQQQDVLYHDRHSFEALLDLNADEESQALAEEERLAEDLRLLYVALTRAVYHCSVGIAPLIKGGRKKQGESDMHLSALGYLVQRGKVGDAQYLADNLAELTVLAGGDISVSHAGQLDETPWQPQLAELPTLAARQFSRQIQDFWRVTSYSGLQQHGSSKSSTSLALNTPLQELLPRLDTDAVGEQALITESQLTPHTFPRGAAPGTFLHDLLESLDFSQPIEQDWLTEQLQQQGFGDHWSPMLYQWLNDIIQAPLNETGVRLAGLSAHSKQAELQFYLPIEQLLHAKELDTLIKRYDPLSRQCPVLDFQQVRGMLKGFIDLVFCWHGKYYLLDYKSNWLGENSTAYTDEAMAQAMAEHRYDLQYQLYTLALHRYLRHRLGNYDYQRDFGGVIYLFLRGVDSQCPGNGIFSCRPERELIEGMDCLFSGREADLHMSDKSDTARAGEDTSI</sequence>
<feature type="active site" description="For nuclease activity" evidence="15">
    <location>
        <position position="1093"/>
    </location>
</feature>
<keyword evidence="12 15" id="KW-0413">Isomerase</keyword>
<dbReference type="InterPro" id="IPR014017">
    <property type="entry name" value="DNA_helicase_UvrD-like_C"/>
</dbReference>
<dbReference type="KEGG" id="yca:F0T03_17175"/>
<evidence type="ECO:0000256" key="13">
    <source>
        <dbReference type="ARBA" id="ARBA00034617"/>
    </source>
</evidence>
<feature type="binding site" evidence="15">
    <location>
        <position position="1080"/>
    </location>
    <ligand>
        <name>Mg(2+)</name>
        <dbReference type="ChEBI" id="CHEBI:18420"/>
    </ligand>
</feature>
<name>A0A857F2I4_9GAMM</name>
<dbReference type="NCBIfam" id="NF008128">
    <property type="entry name" value="PRK10876.1"/>
    <property type="match status" value="1"/>
</dbReference>
<reference evidence="21" key="1">
    <citation type="submission" date="2019-09" db="EMBL/GenBank/DDBJ databases">
        <title>Yersinia canariae sp. nov., isolated from a human yersiniosis case.</title>
        <authorList>
            <person name="Nguyen S.V."/>
            <person name="Greig D."/>
            <person name="Hurley D."/>
            <person name="Cao Y."/>
            <person name="McCabe E."/>
            <person name="Mitchell M."/>
            <person name="Jenkins C."/>
            <person name="Fanning S."/>
        </authorList>
    </citation>
    <scope>NUCLEOTIDE SEQUENCE [LARGE SCALE GENOMIC DNA]</scope>
    <source>
        <strain evidence="21">NCTC 14382</strain>
    </source>
</reference>
<dbReference type="Pfam" id="PF13361">
    <property type="entry name" value="UvrD_C"/>
    <property type="match status" value="1"/>
</dbReference>
<evidence type="ECO:0000259" key="19">
    <source>
        <dbReference type="PROSITE" id="PS51217"/>
    </source>
</evidence>
<protein>
    <recommendedName>
        <fullName evidence="15">RecBCD enzyme subunit RecB</fullName>
        <ecNumber evidence="15">3.1.11.5</ecNumber>
        <ecNumber evidence="15">5.6.2.4</ecNumber>
    </recommendedName>
    <alternativeName>
        <fullName evidence="15">DNA 3'-5' helicase subunit RecB</fullName>
    </alternativeName>
    <alternativeName>
        <fullName evidence="15">Exonuclease V subunit RecB</fullName>
        <shortName evidence="15">ExoV subunit RecB</shortName>
    </alternativeName>
    <alternativeName>
        <fullName evidence="15">Helicase/nuclease RecBCD subunit RecB</fullName>
    </alternativeName>
</protein>
<dbReference type="InterPro" id="IPR004586">
    <property type="entry name" value="RecB"/>
</dbReference>
<dbReference type="InterPro" id="IPR011335">
    <property type="entry name" value="Restrct_endonuc-II-like"/>
</dbReference>
<feature type="binding site" evidence="15">
    <location>
        <position position="1093"/>
    </location>
    <ligand>
        <name>Mg(2+)</name>
        <dbReference type="ChEBI" id="CHEBI:18420"/>
    </ligand>
</feature>
<gene>
    <name evidence="15 20" type="primary">recB</name>
    <name evidence="20" type="ORF">F0T03_17175</name>
</gene>
<keyword evidence="3 15" id="KW-0547">Nucleotide-binding</keyword>
<dbReference type="GO" id="GO:0005829">
    <property type="term" value="C:cytosol"/>
    <property type="evidence" value="ECO:0007669"/>
    <property type="project" value="TreeGrafter"/>
</dbReference>
<evidence type="ECO:0000256" key="16">
    <source>
        <dbReference type="PROSITE-ProRule" id="PRU00560"/>
    </source>
</evidence>
<feature type="binding site" evidence="15">
    <location>
        <position position="969"/>
    </location>
    <ligand>
        <name>Mg(2+)</name>
        <dbReference type="ChEBI" id="CHEBI:18420"/>
    </ligand>
</feature>
<evidence type="ECO:0000256" key="11">
    <source>
        <dbReference type="ARBA" id="ARBA00023204"/>
    </source>
</evidence>
<dbReference type="GO" id="GO:0000724">
    <property type="term" value="P:double-strand break repair via homologous recombination"/>
    <property type="evidence" value="ECO:0007669"/>
    <property type="project" value="UniProtKB-UniRule"/>
</dbReference>
<keyword evidence="9 15" id="KW-0460">Magnesium</keyword>
<accession>A0A857F2I4</accession>
<comment type="cofactor">
    <cofactor evidence="15">
        <name>Mg(2+)</name>
        <dbReference type="ChEBI" id="CHEBI:18420"/>
    </cofactor>
    <text evidence="15">Binds 1 Mg(2+) ion per subunit.</text>
</comment>
<keyword evidence="10 15" id="KW-0238">DNA-binding</keyword>
<keyword evidence="8 15" id="KW-0067">ATP-binding</keyword>
<dbReference type="Gene3D" id="1.10.3170.10">
    <property type="entry name" value="Recbcd, chain B, domain 2"/>
    <property type="match status" value="1"/>
</dbReference>
<dbReference type="PANTHER" id="PTHR11070">
    <property type="entry name" value="UVRD / RECB / PCRA DNA HELICASE FAMILY MEMBER"/>
    <property type="match status" value="1"/>
</dbReference>
<evidence type="ECO:0000313" key="20">
    <source>
        <dbReference type="EMBL" id="QHB33720.1"/>
    </source>
</evidence>
<dbReference type="Gene3D" id="3.90.320.10">
    <property type="match status" value="1"/>
</dbReference>
<dbReference type="Proteomes" id="UP000464402">
    <property type="component" value="Chromosome"/>
</dbReference>
<comment type="domain">
    <text evidence="15">The N-terminal DNA-binding domain is a ssDNA-dependent ATPase and has ATP-dependent 3'-5' helicase function. This domain interacts with RecC.</text>
</comment>
<keyword evidence="2 15" id="KW-0479">Metal-binding</keyword>
<evidence type="ECO:0000256" key="5">
    <source>
        <dbReference type="ARBA" id="ARBA00022801"/>
    </source>
</evidence>
<dbReference type="NCBIfam" id="TIGR00609">
    <property type="entry name" value="recB"/>
    <property type="match status" value="1"/>
</dbReference>
<evidence type="ECO:0000256" key="3">
    <source>
        <dbReference type="ARBA" id="ARBA00022741"/>
    </source>
</evidence>
<evidence type="ECO:0000259" key="18">
    <source>
        <dbReference type="PROSITE" id="PS51198"/>
    </source>
</evidence>
<dbReference type="HAMAP" id="MF_01485">
    <property type="entry name" value="RecB"/>
    <property type="match status" value="1"/>
</dbReference>
<evidence type="ECO:0000256" key="4">
    <source>
        <dbReference type="ARBA" id="ARBA00022763"/>
    </source>
</evidence>
<feature type="region of interest" description="DNA-binding and helicase activity, interacts with RecC" evidence="15">
    <location>
        <begin position="1"/>
        <end position="854"/>
    </location>
</feature>
<dbReference type="Pfam" id="PF00580">
    <property type="entry name" value="UvrD-helicase"/>
    <property type="match status" value="1"/>
</dbReference>
<dbReference type="GO" id="GO:0009338">
    <property type="term" value="C:exodeoxyribonuclease V complex"/>
    <property type="evidence" value="ECO:0007669"/>
    <property type="project" value="TreeGrafter"/>
</dbReference>
<comment type="catalytic activity">
    <reaction evidence="13 15">
        <text>Couples ATP hydrolysis with the unwinding of duplex DNA by translocating in the 3'-5' direction.</text>
        <dbReference type="EC" id="5.6.2.4"/>
    </reaction>
</comment>
<keyword evidence="7 15" id="KW-0269">Exonuclease</keyword>
<dbReference type="InterPro" id="IPR011604">
    <property type="entry name" value="PDDEXK-like_dom_sf"/>
</dbReference>
<dbReference type="EC" id="3.1.11.5" evidence="15"/>
<organism evidence="20 21">
    <name type="scientific">Yersinia canariae</name>
    <dbReference type="NCBI Taxonomy" id="2607663"/>
    <lineage>
        <taxon>Bacteria</taxon>
        <taxon>Pseudomonadati</taxon>
        <taxon>Pseudomonadota</taxon>
        <taxon>Gammaproteobacteria</taxon>
        <taxon>Enterobacterales</taxon>
        <taxon>Yersiniaceae</taxon>
        <taxon>Yersinia</taxon>
    </lineage>
</organism>
<keyword evidence="6 15" id="KW-0347">Helicase</keyword>
<comment type="subunit">
    <text evidence="15">Heterotrimer of RecB, RecC and RecD. All subunits contribute to DNA-binding. Interacts with RecA.</text>
</comment>
<feature type="binding site" evidence="16">
    <location>
        <begin position="24"/>
        <end position="31"/>
    </location>
    <ligand>
        <name>ATP</name>
        <dbReference type="ChEBI" id="CHEBI:30616"/>
    </ligand>
</feature>
<evidence type="ECO:0000313" key="21">
    <source>
        <dbReference type="Proteomes" id="UP000464402"/>
    </source>
</evidence>
<keyword evidence="21" id="KW-1185">Reference proteome</keyword>
<comment type="function">
    <text evidence="15">A helicase/nuclease that prepares dsDNA breaks (DSB) for recombinational DNA repair. Binds to DSBs and unwinds DNA via a highly rapid and processive ATP-dependent bidirectional helicase activity. Unwinds dsDNA until it encounters a Chi (crossover hotspot instigator) sequence from the 3' direction. Cuts ssDNA a few nucleotides 3' to the Chi site. The properties and activities of the enzyme are changed at Chi. The Chi-altered holoenzyme produces a long 3'-ssDNA overhang and facilitates RecA-binding to the ssDNA for homologous DNA recombination and repair. Holoenzyme degrades any linearized DNA that is unable to undergo homologous recombination. In the holoenzyme this subunit contributes ATPase, 3'-5' helicase, exonuclease activity and loads RecA onto ssDNA.</text>
</comment>
<feature type="domain" description="UvrD-like helicase ATP-binding" evidence="18">
    <location>
        <begin position="3"/>
        <end position="450"/>
    </location>
</feature>
<evidence type="ECO:0000256" key="15">
    <source>
        <dbReference type="HAMAP-Rule" id="MF_01485"/>
    </source>
</evidence>
<dbReference type="CDD" id="cd22352">
    <property type="entry name" value="RecB_C-like"/>
    <property type="match status" value="1"/>
</dbReference>
<feature type="region of interest" description="Nuclease activity, interacts with RecD and RecA" evidence="15">
    <location>
        <begin position="903"/>
        <end position="1209"/>
    </location>
</feature>
<dbReference type="PROSITE" id="PS51198">
    <property type="entry name" value="UVRD_HELICASE_ATP_BIND"/>
    <property type="match status" value="1"/>
</dbReference>
<dbReference type="InterPro" id="IPR027417">
    <property type="entry name" value="P-loop_NTPase"/>
</dbReference>
<dbReference type="GO" id="GO:0008854">
    <property type="term" value="F:exodeoxyribonuclease V activity"/>
    <property type="evidence" value="ECO:0007669"/>
    <property type="project" value="UniProtKB-EC"/>
</dbReference>
<dbReference type="GO" id="GO:0043138">
    <property type="term" value="F:3'-5' DNA helicase activity"/>
    <property type="evidence" value="ECO:0007669"/>
    <property type="project" value="UniProtKB-UniRule"/>
</dbReference>
<dbReference type="Gene3D" id="1.10.486.10">
    <property type="entry name" value="PCRA, domain 4"/>
    <property type="match status" value="1"/>
</dbReference>
<feature type="coiled-coil region" evidence="17">
    <location>
        <begin position="782"/>
        <end position="809"/>
    </location>
</feature>
<evidence type="ECO:0000256" key="1">
    <source>
        <dbReference type="ARBA" id="ARBA00022722"/>
    </source>
</evidence>
<evidence type="ECO:0000256" key="6">
    <source>
        <dbReference type="ARBA" id="ARBA00022806"/>
    </source>
</evidence>
<keyword evidence="11 15" id="KW-0234">DNA repair</keyword>
<dbReference type="Gene3D" id="3.40.50.300">
    <property type="entry name" value="P-loop containing nucleotide triphosphate hydrolases"/>
    <property type="match status" value="2"/>
</dbReference>
<evidence type="ECO:0000256" key="12">
    <source>
        <dbReference type="ARBA" id="ARBA00023235"/>
    </source>
</evidence>
<evidence type="ECO:0000256" key="10">
    <source>
        <dbReference type="ARBA" id="ARBA00023125"/>
    </source>
</evidence>
<dbReference type="RefSeq" id="WP_159679588.1">
    <property type="nucleotide sequence ID" value="NZ_CP043727.1"/>
</dbReference>
<evidence type="ECO:0000256" key="14">
    <source>
        <dbReference type="ARBA" id="ARBA00048988"/>
    </source>
</evidence>